<dbReference type="Proteomes" id="UP000265520">
    <property type="component" value="Unassembled WGS sequence"/>
</dbReference>
<comment type="caution">
    <text evidence="1">The sequence shown here is derived from an EMBL/GenBank/DDBJ whole genome shotgun (WGS) entry which is preliminary data.</text>
</comment>
<protein>
    <submittedName>
        <fullName evidence="1">Cytochrome P450</fullName>
    </submittedName>
</protein>
<reference evidence="1 2" key="1">
    <citation type="journal article" date="2018" name="Front. Plant Sci.">
        <title>Red Clover (Trifolium pratense) and Zigzag Clover (T. medium) - A Picture of Genomic Similarities and Differences.</title>
        <authorList>
            <person name="Dluhosova J."/>
            <person name="Istvanek J."/>
            <person name="Nedelnik J."/>
            <person name="Repkova J."/>
        </authorList>
    </citation>
    <scope>NUCLEOTIDE SEQUENCE [LARGE SCALE GENOMIC DNA]</scope>
    <source>
        <strain evidence="2">cv. 10/8</strain>
        <tissue evidence="1">Leaf</tissue>
    </source>
</reference>
<sequence>GLNDEDAAQVATMLWSIWKQRNNKVWNNTVDAQSHVITRAEELIRDWAAVRTVQNRATEVQPGVVMNRWNKPLPGRFKCNIDAAFTGDKVGIG</sequence>
<accession>A0A392RE00</accession>
<name>A0A392RE00_9FABA</name>
<evidence type="ECO:0000313" key="2">
    <source>
        <dbReference type="Proteomes" id="UP000265520"/>
    </source>
</evidence>
<feature type="non-terminal residue" evidence="1">
    <location>
        <position position="1"/>
    </location>
</feature>
<dbReference type="AlphaFoldDB" id="A0A392RE00"/>
<organism evidence="1 2">
    <name type="scientific">Trifolium medium</name>
    <dbReference type="NCBI Taxonomy" id="97028"/>
    <lineage>
        <taxon>Eukaryota</taxon>
        <taxon>Viridiplantae</taxon>
        <taxon>Streptophyta</taxon>
        <taxon>Embryophyta</taxon>
        <taxon>Tracheophyta</taxon>
        <taxon>Spermatophyta</taxon>
        <taxon>Magnoliopsida</taxon>
        <taxon>eudicotyledons</taxon>
        <taxon>Gunneridae</taxon>
        <taxon>Pentapetalae</taxon>
        <taxon>rosids</taxon>
        <taxon>fabids</taxon>
        <taxon>Fabales</taxon>
        <taxon>Fabaceae</taxon>
        <taxon>Papilionoideae</taxon>
        <taxon>50 kb inversion clade</taxon>
        <taxon>NPAAA clade</taxon>
        <taxon>Hologalegina</taxon>
        <taxon>IRL clade</taxon>
        <taxon>Trifolieae</taxon>
        <taxon>Trifolium</taxon>
    </lineage>
</organism>
<keyword evidence="2" id="KW-1185">Reference proteome</keyword>
<proteinExistence type="predicted"/>
<evidence type="ECO:0000313" key="1">
    <source>
        <dbReference type="EMBL" id="MCI34000.1"/>
    </source>
</evidence>
<feature type="non-terminal residue" evidence="1">
    <location>
        <position position="93"/>
    </location>
</feature>
<dbReference type="EMBL" id="LXQA010209314">
    <property type="protein sequence ID" value="MCI34000.1"/>
    <property type="molecule type" value="Genomic_DNA"/>
</dbReference>